<dbReference type="GO" id="GO:0033711">
    <property type="term" value="F:4-phosphoerythronate dehydrogenase activity"/>
    <property type="evidence" value="ECO:0007669"/>
    <property type="project" value="UniProtKB-EC"/>
</dbReference>
<organism evidence="7 8">
    <name type="scientific">Aliikangiella coralliicola</name>
    <dbReference type="NCBI Taxonomy" id="2592383"/>
    <lineage>
        <taxon>Bacteria</taxon>
        <taxon>Pseudomonadati</taxon>
        <taxon>Pseudomonadota</taxon>
        <taxon>Gammaproteobacteria</taxon>
        <taxon>Oceanospirillales</taxon>
        <taxon>Pleioneaceae</taxon>
        <taxon>Aliikangiella</taxon>
    </lineage>
</organism>
<dbReference type="GO" id="GO:0051287">
    <property type="term" value="F:NAD binding"/>
    <property type="evidence" value="ECO:0007669"/>
    <property type="project" value="InterPro"/>
</dbReference>
<dbReference type="EC" id="1.1.1.290" evidence="5"/>
<dbReference type="InterPro" id="IPR050223">
    <property type="entry name" value="D-isomer_2-hydroxyacid_DH"/>
</dbReference>
<dbReference type="EMBL" id="VIKS01000013">
    <property type="protein sequence ID" value="TQV84906.1"/>
    <property type="molecule type" value="Genomic_DNA"/>
</dbReference>
<evidence type="ECO:0000256" key="3">
    <source>
        <dbReference type="ARBA" id="ARBA00023027"/>
    </source>
</evidence>
<dbReference type="GO" id="GO:0005829">
    <property type="term" value="C:cytosol"/>
    <property type="evidence" value="ECO:0007669"/>
    <property type="project" value="TreeGrafter"/>
</dbReference>
<keyword evidence="3 5" id="KW-0520">NAD</keyword>
<reference evidence="7 8" key="1">
    <citation type="submission" date="2019-07" db="EMBL/GenBank/DDBJ databases">
        <title>Draft genome for Aliikangiella sp. M105.</title>
        <authorList>
            <person name="Wang G."/>
        </authorList>
    </citation>
    <scope>NUCLEOTIDE SEQUENCE [LARGE SCALE GENOMIC DNA]</scope>
    <source>
        <strain evidence="7 8">M105</strain>
    </source>
</reference>
<keyword evidence="4 5" id="KW-0664">Pyridoxine biosynthesis</keyword>
<comment type="function">
    <text evidence="5">Catalyzes the oxidation of erythronate-4-phosphate to 3-hydroxy-2-oxo-4-phosphonooxybutanoate.</text>
</comment>
<feature type="binding site" evidence="5">
    <location>
        <position position="155"/>
    </location>
    <ligand>
        <name>NAD(+)</name>
        <dbReference type="ChEBI" id="CHEBI:57540"/>
    </ligand>
</feature>
<keyword evidence="8" id="KW-1185">Reference proteome</keyword>
<proteinExistence type="inferred from homology"/>
<evidence type="ECO:0000256" key="1">
    <source>
        <dbReference type="ARBA" id="ARBA00022490"/>
    </source>
</evidence>
<feature type="binding site" evidence="5">
    <location>
        <position position="252"/>
    </location>
    <ligand>
        <name>NAD(+)</name>
        <dbReference type="ChEBI" id="CHEBI:57540"/>
    </ligand>
</feature>
<comment type="caution">
    <text evidence="7">The sequence shown here is derived from an EMBL/GenBank/DDBJ whole genome shotgun (WGS) entry which is preliminary data.</text>
</comment>
<dbReference type="PROSITE" id="PS00671">
    <property type="entry name" value="D_2_HYDROXYACID_DH_3"/>
    <property type="match status" value="1"/>
</dbReference>
<dbReference type="InterPro" id="IPR006140">
    <property type="entry name" value="D-isomer_DH_NAD-bd"/>
</dbReference>
<dbReference type="Gene3D" id="3.40.50.720">
    <property type="entry name" value="NAD(P)-binding Rossmann-like Domain"/>
    <property type="match status" value="2"/>
</dbReference>
<accession>A0A545U616</accession>
<sequence>MSLNILSKPFKIVADENMPHIEKLFGSVADITYRAGREITAQDVRHADALLCRSITSVDQSLLANSNVQFVGTATIGIDHLDIPWLESKGIAWANAAGCNAAAVAQYVISAIAFWLKRNDKQFDEIKVGIVGAGNVGSELARCLEILGVDYLLCDPPLQKKMQSQTQKSQVQIESAHKLKSFDEILRCDVVTLHVPITKVGEDKTLHLVDGEVLNRLKKDQLLINSARGEVINNVDLLTYLRAQNAASVILDVFECEPDIDHELANLCLLATPHIAGHTLEGKLRGSYMVYRAFCRQFNLPVEVDEADLYPEKNLFEICSESPQENLLQFYDIERDSKRLLSVDAPYLAAHFDEMRKDYVTRCVDKPRRDYSGWQGKSELSPVNADSEAIYQLMDLT</sequence>
<comment type="subunit">
    <text evidence="5">Homodimer.</text>
</comment>
<protein>
    <recommendedName>
        <fullName evidence="5">Erythronate-4-phosphate dehydrogenase</fullName>
        <ecNumber evidence="5">1.1.1.290</ecNumber>
    </recommendedName>
</protein>
<keyword evidence="1 5" id="KW-0963">Cytoplasm</keyword>
<feature type="binding site" evidence="5">
    <location>
        <position position="54"/>
    </location>
    <ligand>
        <name>substrate</name>
    </ligand>
</feature>
<dbReference type="PANTHER" id="PTHR10996">
    <property type="entry name" value="2-HYDROXYACID DEHYDROGENASE-RELATED"/>
    <property type="match status" value="1"/>
</dbReference>
<dbReference type="InterPro" id="IPR020921">
    <property type="entry name" value="Erythronate-4-P_DHase"/>
</dbReference>
<dbReference type="SUPFAM" id="SSF51735">
    <property type="entry name" value="NAD(P)-binding Rossmann-fold domains"/>
    <property type="match status" value="1"/>
</dbReference>
<comment type="similarity">
    <text evidence="5">Belongs to the D-isomer specific 2-hydroxyacid dehydrogenase family. PdxB subfamily.</text>
</comment>
<feature type="binding site" evidence="5">
    <location>
        <position position="277"/>
    </location>
    <ligand>
        <name>NAD(+)</name>
        <dbReference type="ChEBI" id="CHEBI:57540"/>
    </ligand>
</feature>
<name>A0A545U616_9GAMM</name>
<evidence type="ECO:0000256" key="2">
    <source>
        <dbReference type="ARBA" id="ARBA00023002"/>
    </source>
</evidence>
<dbReference type="InterPro" id="IPR036291">
    <property type="entry name" value="NAD(P)-bd_dom_sf"/>
</dbReference>
<dbReference type="PANTHER" id="PTHR10996:SF178">
    <property type="entry name" value="2-HYDROXYACID DEHYDROGENASE YGL185C-RELATED"/>
    <property type="match status" value="1"/>
</dbReference>
<comment type="catalytic activity">
    <reaction evidence="5">
        <text>4-phospho-D-erythronate + NAD(+) = (R)-3-hydroxy-2-oxo-4-phosphooxybutanoate + NADH + H(+)</text>
        <dbReference type="Rhea" id="RHEA:18829"/>
        <dbReference type="ChEBI" id="CHEBI:15378"/>
        <dbReference type="ChEBI" id="CHEBI:57540"/>
        <dbReference type="ChEBI" id="CHEBI:57945"/>
        <dbReference type="ChEBI" id="CHEBI:58538"/>
        <dbReference type="ChEBI" id="CHEBI:58766"/>
        <dbReference type="EC" id="1.1.1.290"/>
    </reaction>
</comment>
<gene>
    <name evidence="5" type="primary">pdxB</name>
    <name evidence="7" type="ORF">FLL46_21150</name>
</gene>
<comment type="caution">
    <text evidence="5">Lacks conserved residue(s) required for the propagation of feature annotation.</text>
</comment>
<comment type="pathway">
    <text evidence="5">Cofactor biosynthesis; pyridoxine 5'-phosphate biosynthesis; pyridoxine 5'-phosphate from D-erythrose 4-phosphate: step 2/5.</text>
</comment>
<feature type="active site" evidence="5">
    <location>
        <position position="228"/>
    </location>
</feature>
<dbReference type="UniPathway" id="UPA00244">
    <property type="reaction ID" value="UER00310"/>
</dbReference>
<dbReference type="SUPFAM" id="SSF52283">
    <property type="entry name" value="Formate/glycerate dehydrogenase catalytic domain-like"/>
    <property type="match status" value="1"/>
</dbReference>
<comment type="subcellular location">
    <subcellularLocation>
        <location evidence="5">Cytoplasm</location>
    </subcellularLocation>
</comment>
<dbReference type="Pfam" id="PF02826">
    <property type="entry name" value="2-Hacid_dh_C"/>
    <property type="match status" value="1"/>
</dbReference>
<dbReference type="Proteomes" id="UP000315439">
    <property type="component" value="Unassembled WGS sequence"/>
</dbReference>
<dbReference type="AlphaFoldDB" id="A0A545U616"/>
<dbReference type="InterPro" id="IPR029753">
    <property type="entry name" value="D-isomer_DH_CS"/>
</dbReference>
<evidence type="ECO:0000259" key="6">
    <source>
        <dbReference type="Pfam" id="PF02826"/>
    </source>
</evidence>
<feature type="domain" description="D-isomer specific 2-hydroxyacid dehydrogenase NAD-binding" evidence="6">
    <location>
        <begin position="121"/>
        <end position="276"/>
    </location>
</feature>
<feature type="active site" description="Proton donor" evidence="5">
    <location>
        <position position="274"/>
    </location>
</feature>
<dbReference type="HAMAP" id="MF_01825">
    <property type="entry name" value="PdxB"/>
    <property type="match status" value="1"/>
</dbReference>
<dbReference type="GO" id="GO:0030267">
    <property type="term" value="F:glyoxylate reductase (NADPH) activity"/>
    <property type="evidence" value="ECO:0007669"/>
    <property type="project" value="TreeGrafter"/>
</dbReference>
<evidence type="ECO:0000256" key="4">
    <source>
        <dbReference type="ARBA" id="ARBA00023096"/>
    </source>
</evidence>
<dbReference type="GO" id="GO:0008615">
    <property type="term" value="P:pyridoxine biosynthetic process"/>
    <property type="evidence" value="ECO:0007669"/>
    <property type="project" value="UniProtKB-UniRule"/>
</dbReference>
<evidence type="ECO:0000256" key="5">
    <source>
        <dbReference type="HAMAP-Rule" id="MF_01825"/>
    </source>
</evidence>
<dbReference type="CDD" id="cd12158">
    <property type="entry name" value="ErythrP_dh"/>
    <property type="match status" value="1"/>
</dbReference>
<feature type="active site" evidence="5">
    <location>
        <position position="257"/>
    </location>
</feature>
<keyword evidence="2 5" id="KW-0560">Oxidoreductase</keyword>
<dbReference type="GO" id="GO:0016618">
    <property type="term" value="F:hydroxypyruvate reductase [NAD(P)H] activity"/>
    <property type="evidence" value="ECO:0007669"/>
    <property type="project" value="TreeGrafter"/>
</dbReference>
<evidence type="ECO:0000313" key="7">
    <source>
        <dbReference type="EMBL" id="TQV84906.1"/>
    </source>
</evidence>
<dbReference type="OrthoDB" id="9770208at2"/>
<evidence type="ECO:0000313" key="8">
    <source>
        <dbReference type="Proteomes" id="UP000315439"/>
    </source>
</evidence>
<feature type="binding site" evidence="5">
    <location>
        <position position="75"/>
    </location>
    <ligand>
        <name>substrate</name>
    </ligand>
</feature>